<gene>
    <name evidence="2" type="ORF">DGYR_LOCUS10224</name>
</gene>
<name>A0A7I8W6J1_9ANNE</name>
<accession>A0A7I8W6J1</accession>
<dbReference type="Proteomes" id="UP000549394">
    <property type="component" value="Unassembled WGS sequence"/>
</dbReference>
<dbReference type="InterPro" id="IPR052815">
    <property type="entry name" value="PDCD2-like_regulator"/>
</dbReference>
<comment type="caution">
    <text evidence="2">The sequence shown here is derived from an EMBL/GenBank/DDBJ whole genome shotgun (WGS) entry which is preliminary data.</text>
</comment>
<evidence type="ECO:0000259" key="1">
    <source>
        <dbReference type="Pfam" id="PF04194"/>
    </source>
</evidence>
<dbReference type="AlphaFoldDB" id="A0A7I8W6J1"/>
<reference evidence="2 3" key="1">
    <citation type="submission" date="2020-08" db="EMBL/GenBank/DDBJ databases">
        <authorList>
            <person name="Hejnol A."/>
        </authorList>
    </citation>
    <scope>NUCLEOTIDE SEQUENCE [LARGE SCALE GENOMIC DNA]</scope>
</reference>
<protein>
    <submittedName>
        <fullName evidence="2">DgyrCDS10836</fullName>
    </submittedName>
</protein>
<evidence type="ECO:0000313" key="3">
    <source>
        <dbReference type="Proteomes" id="UP000549394"/>
    </source>
</evidence>
<organism evidence="2 3">
    <name type="scientific">Dimorphilus gyrociliatus</name>
    <dbReference type="NCBI Taxonomy" id="2664684"/>
    <lineage>
        <taxon>Eukaryota</taxon>
        <taxon>Metazoa</taxon>
        <taxon>Spiralia</taxon>
        <taxon>Lophotrochozoa</taxon>
        <taxon>Annelida</taxon>
        <taxon>Polychaeta</taxon>
        <taxon>Polychaeta incertae sedis</taxon>
        <taxon>Dinophilidae</taxon>
        <taxon>Dimorphilus</taxon>
    </lineage>
</organism>
<dbReference type="PANTHER" id="PTHR46421:SF1">
    <property type="entry name" value="PROGRAMMED CELL DEATH PROTEIN 2-LIKE"/>
    <property type="match status" value="1"/>
</dbReference>
<keyword evidence="3" id="KW-1185">Reference proteome</keyword>
<evidence type="ECO:0000313" key="2">
    <source>
        <dbReference type="EMBL" id="CAD5122408.1"/>
    </source>
</evidence>
<dbReference type="GO" id="GO:0005737">
    <property type="term" value="C:cytoplasm"/>
    <property type="evidence" value="ECO:0007669"/>
    <property type="project" value="InterPro"/>
</dbReference>
<proteinExistence type="predicted"/>
<dbReference type="OrthoDB" id="366284at2759"/>
<dbReference type="InterPro" id="IPR007320">
    <property type="entry name" value="PDCD2_C"/>
</dbReference>
<dbReference type="GO" id="GO:0006915">
    <property type="term" value="P:apoptotic process"/>
    <property type="evidence" value="ECO:0007669"/>
    <property type="project" value="TreeGrafter"/>
</dbReference>
<dbReference type="PANTHER" id="PTHR46421">
    <property type="entry name" value="PROGRAMMED CELL DEATH PROTEIN 2-LIKE"/>
    <property type="match status" value="1"/>
</dbReference>
<dbReference type="Pfam" id="PF04194">
    <property type="entry name" value="PDCD2_C"/>
    <property type="match status" value="1"/>
</dbReference>
<sequence>MRKEDRSYENVDETPVLNDKIDWCDDADDWGLNDDFSKASQSKQETVINKDRDISESIQNLEISSAINVEPAKILPRYINVMEEIDKKHLMDEITLQHEKELLAKYSLADNLDIDSKNSASGSRSGCENYEKCRPEYGDKHLIKFYKYISRLPEQIIRYCYGGDAIPMQEHKANEKCTNCGGDTLYEVQLMPALVQYVEIEFGTVLIYTCSNNCYKSDYIFEYAFVQNDVDDEKLRDYENKRL</sequence>
<dbReference type="EMBL" id="CAJFCJ010000017">
    <property type="protein sequence ID" value="CAD5122408.1"/>
    <property type="molecule type" value="Genomic_DNA"/>
</dbReference>
<feature type="domain" description="Programmed cell death protein 2 C-terminal" evidence="1">
    <location>
        <begin position="139"/>
        <end position="227"/>
    </location>
</feature>